<dbReference type="GO" id="GO:0016788">
    <property type="term" value="F:hydrolase activity, acting on ester bonds"/>
    <property type="evidence" value="ECO:0007669"/>
    <property type="project" value="InterPro"/>
</dbReference>
<dbReference type="InterPro" id="IPR035669">
    <property type="entry name" value="SGNH_plant_lipase-like"/>
</dbReference>
<dbReference type="SUPFAM" id="SSF52266">
    <property type="entry name" value="SGNH hydrolase"/>
    <property type="match status" value="1"/>
</dbReference>
<comment type="caution">
    <text evidence="7">The sequence shown here is derived from an EMBL/GenBank/DDBJ whole genome shotgun (WGS) entry which is preliminary data.</text>
</comment>
<keyword evidence="5" id="KW-0812">Transmembrane</keyword>
<dbReference type="EMBL" id="JANAVB010002397">
    <property type="protein sequence ID" value="KAJ6850844.1"/>
    <property type="molecule type" value="Genomic_DNA"/>
</dbReference>
<evidence type="ECO:0000256" key="4">
    <source>
        <dbReference type="ARBA" id="ARBA00023180"/>
    </source>
</evidence>
<gene>
    <name evidence="7" type="ORF">M6B38_261880</name>
</gene>
<feature type="signal peptide" evidence="6">
    <location>
        <begin position="1"/>
        <end position="40"/>
    </location>
</feature>
<dbReference type="Gene3D" id="3.40.50.1110">
    <property type="entry name" value="SGNH hydrolase"/>
    <property type="match status" value="1"/>
</dbReference>
<keyword evidence="2 6" id="KW-0732">Signal</keyword>
<evidence type="ECO:0000313" key="8">
    <source>
        <dbReference type="Proteomes" id="UP001140949"/>
    </source>
</evidence>
<evidence type="ECO:0000256" key="5">
    <source>
        <dbReference type="SAM" id="Phobius"/>
    </source>
</evidence>
<keyword evidence="8" id="KW-1185">Reference proteome</keyword>
<dbReference type="PANTHER" id="PTHR22835:SF663">
    <property type="entry name" value="LIPASE-LIKE"/>
    <property type="match status" value="1"/>
</dbReference>
<name>A0AAX6IDH7_IRIPA</name>
<keyword evidence="4" id="KW-0325">Glycoprotein</keyword>
<dbReference type="InterPro" id="IPR001087">
    <property type="entry name" value="GDSL"/>
</dbReference>
<dbReference type="Proteomes" id="UP001140949">
    <property type="component" value="Unassembled WGS sequence"/>
</dbReference>
<feature type="transmembrane region" description="Helical" evidence="5">
    <location>
        <begin position="415"/>
        <end position="431"/>
    </location>
</feature>
<evidence type="ECO:0000256" key="3">
    <source>
        <dbReference type="ARBA" id="ARBA00022801"/>
    </source>
</evidence>
<keyword evidence="5" id="KW-1133">Transmembrane helix</keyword>
<keyword evidence="5" id="KW-0472">Membrane</keyword>
<dbReference type="CDD" id="cd01837">
    <property type="entry name" value="SGNH_plant_lipase_like"/>
    <property type="match status" value="1"/>
</dbReference>
<reference evidence="7" key="2">
    <citation type="submission" date="2023-04" db="EMBL/GenBank/DDBJ databases">
        <authorList>
            <person name="Bruccoleri R.E."/>
            <person name="Oakeley E.J."/>
            <person name="Faust A.-M."/>
            <person name="Dessus-Babus S."/>
            <person name="Altorfer M."/>
            <person name="Burckhardt D."/>
            <person name="Oertli M."/>
            <person name="Naumann U."/>
            <person name="Petersen F."/>
            <person name="Wong J."/>
        </authorList>
    </citation>
    <scope>NUCLEOTIDE SEQUENCE</scope>
    <source>
        <strain evidence="7">GSM-AAB239-AS_SAM_17_03QT</strain>
        <tissue evidence="7">Leaf</tissue>
    </source>
</reference>
<dbReference type="PANTHER" id="PTHR22835">
    <property type="entry name" value="ZINC FINGER FYVE DOMAIN CONTAINING PROTEIN"/>
    <property type="match status" value="1"/>
</dbReference>
<protein>
    <submittedName>
        <fullName evidence="7">GDSL esterase/lipase</fullName>
    </submittedName>
</protein>
<dbReference type="InterPro" id="IPR036514">
    <property type="entry name" value="SGNH_hydro_sf"/>
</dbReference>
<evidence type="ECO:0000256" key="2">
    <source>
        <dbReference type="ARBA" id="ARBA00022729"/>
    </source>
</evidence>
<sequence>MTMVISTLRPKPAHTQIKMASFSLVLSFAILLSGLGPALASNCYESLISFGDSITDTGNLFHLSGGNPRGGSGQPPYGETYFHRSTGRFSDGRLIIDFIAEALGLPLVLPYAGGAKQSGDGFKYGVNFAVGGATALDSGASNKMGLLVINGYSMKVQMGWFKKLLPSLCASASECKDMLGKSLLLVGEIGGNDYYDALMQRKTLDELHDLVPNVVSVIGSTITELIGMGARTIVVPGNFPVGCSPALLTSFQNSSGSDYDTSTGCIKWLNEFAEYQNSKLQEELHSLREQHPSATIIYADYYNATMSIFRSPASFGFRKEEVLKACCGGGGPNNYNLTLQCSDSRAKVCDDPSEYVSWDGVHMTEAAYKTISNNLLAGHLAMPIVNNTCPRIAQKIGVDQHTSGVGVGFLATRDVTVWFIFVIFYLMYFIVM</sequence>
<evidence type="ECO:0000256" key="1">
    <source>
        <dbReference type="ARBA" id="ARBA00008668"/>
    </source>
</evidence>
<dbReference type="AlphaFoldDB" id="A0AAX6IDH7"/>
<feature type="chain" id="PRO_5043522825" evidence="6">
    <location>
        <begin position="41"/>
        <end position="432"/>
    </location>
</feature>
<reference evidence="7" key="1">
    <citation type="journal article" date="2023" name="GigaByte">
        <title>Genome assembly of the bearded iris, Iris pallida Lam.</title>
        <authorList>
            <person name="Bruccoleri R.E."/>
            <person name="Oakeley E.J."/>
            <person name="Faust A.M.E."/>
            <person name="Altorfer M."/>
            <person name="Dessus-Babus S."/>
            <person name="Burckhardt D."/>
            <person name="Oertli M."/>
            <person name="Naumann U."/>
            <person name="Petersen F."/>
            <person name="Wong J."/>
        </authorList>
    </citation>
    <scope>NUCLEOTIDE SEQUENCE</scope>
    <source>
        <strain evidence="7">GSM-AAB239-AS_SAM_17_03QT</strain>
    </source>
</reference>
<accession>A0AAX6IDH7</accession>
<comment type="similarity">
    <text evidence="1">Belongs to the 'GDSL' lipolytic enzyme family.</text>
</comment>
<evidence type="ECO:0000313" key="7">
    <source>
        <dbReference type="EMBL" id="KAJ6850844.1"/>
    </source>
</evidence>
<dbReference type="Pfam" id="PF00657">
    <property type="entry name" value="Lipase_GDSL"/>
    <property type="match status" value="1"/>
</dbReference>
<keyword evidence="3" id="KW-0378">Hydrolase</keyword>
<evidence type="ECO:0000256" key="6">
    <source>
        <dbReference type="SAM" id="SignalP"/>
    </source>
</evidence>
<organism evidence="7 8">
    <name type="scientific">Iris pallida</name>
    <name type="common">Sweet iris</name>
    <dbReference type="NCBI Taxonomy" id="29817"/>
    <lineage>
        <taxon>Eukaryota</taxon>
        <taxon>Viridiplantae</taxon>
        <taxon>Streptophyta</taxon>
        <taxon>Embryophyta</taxon>
        <taxon>Tracheophyta</taxon>
        <taxon>Spermatophyta</taxon>
        <taxon>Magnoliopsida</taxon>
        <taxon>Liliopsida</taxon>
        <taxon>Asparagales</taxon>
        <taxon>Iridaceae</taxon>
        <taxon>Iridoideae</taxon>
        <taxon>Irideae</taxon>
        <taxon>Iris</taxon>
    </lineage>
</organism>
<proteinExistence type="inferred from homology"/>